<protein>
    <submittedName>
        <fullName evidence="7">Mitochondrial import inner membrane translocase subunit TIM23</fullName>
    </submittedName>
</protein>
<dbReference type="GO" id="GO:0005744">
    <property type="term" value="C:TIM23 mitochondrial import inner membrane translocase complex"/>
    <property type="evidence" value="ECO:0007669"/>
    <property type="project" value="TreeGrafter"/>
</dbReference>
<evidence type="ECO:0000256" key="3">
    <source>
        <dbReference type="ARBA" id="ARBA00022989"/>
    </source>
</evidence>
<reference evidence="5 6" key="1">
    <citation type="submission" date="2018-10" db="EMBL/GenBank/DDBJ databases">
        <authorList>
            <consortium name="Pathogen Informatics"/>
        </authorList>
    </citation>
    <scope>NUCLEOTIDE SEQUENCE [LARGE SCALE GENOMIC DNA]</scope>
</reference>
<evidence type="ECO:0000256" key="1">
    <source>
        <dbReference type="ARBA" id="ARBA00004141"/>
    </source>
</evidence>
<keyword evidence="4" id="KW-0472">Membrane</keyword>
<keyword evidence="6" id="KW-1185">Reference proteome</keyword>
<gene>
    <name evidence="5" type="ORF">MCOS_LOCUS9808</name>
</gene>
<reference evidence="7" key="2">
    <citation type="submission" date="2019-11" db="UniProtKB">
        <authorList>
            <consortium name="WormBaseParasite"/>
        </authorList>
    </citation>
    <scope>IDENTIFICATION</scope>
</reference>
<evidence type="ECO:0000313" key="6">
    <source>
        <dbReference type="Proteomes" id="UP000267029"/>
    </source>
</evidence>
<dbReference type="GO" id="GO:0008320">
    <property type="term" value="F:protein transmembrane transporter activity"/>
    <property type="evidence" value="ECO:0007669"/>
    <property type="project" value="TreeGrafter"/>
</dbReference>
<dbReference type="STRING" id="53468.A0A0R3UPM8"/>
<dbReference type="PANTHER" id="PTHR15371:SF0">
    <property type="entry name" value="SD19278P"/>
    <property type="match status" value="1"/>
</dbReference>
<name>A0A0R3UPM8_MESCO</name>
<evidence type="ECO:0000313" key="7">
    <source>
        <dbReference type="WBParaSite" id="MCU_009983-RA"/>
    </source>
</evidence>
<keyword evidence="3" id="KW-1133">Transmembrane helix</keyword>
<organism evidence="7">
    <name type="scientific">Mesocestoides corti</name>
    <name type="common">Flatworm</name>
    <dbReference type="NCBI Taxonomy" id="53468"/>
    <lineage>
        <taxon>Eukaryota</taxon>
        <taxon>Metazoa</taxon>
        <taxon>Spiralia</taxon>
        <taxon>Lophotrochozoa</taxon>
        <taxon>Platyhelminthes</taxon>
        <taxon>Cestoda</taxon>
        <taxon>Eucestoda</taxon>
        <taxon>Cyclophyllidea</taxon>
        <taxon>Mesocestoididae</taxon>
        <taxon>Mesocestoides</taxon>
    </lineage>
</organism>
<sequence>MSDGDLFVSPFLNIDPSLLVNDPSEQFIFPEGVKHRGRFERSFSEIGSMVIGGCAVGSTRALYTALNNPDLAKLPTKALQRTQLLNYVTKSGASWAQTAGSIGLIYALSDFAIHKLRGGADDEINMVSSATTTGLLYRCPGLLGPGGWQRCIRGGVFGLTIGLAGAAFTSWDRIKDLLGGA</sequence>
<dbReference type="WBParaSite" id="MCU_009983-RA">
    <property type="protein sequence ID" value="MCU_009983-RA"/>
    <property type="gene ID" value="MCU_009983"/>
</dbReference>
<dbReference type="PANTHER" id="PTHR15371">
    <property type="entry name" value="TIM23"/>
    <property type="match status" value="1"/>
</dbReference>
<dbReference type="Pfam" id="PF02466">
    <property type="entry name" value="Tim17"/>
    <property type="match status" value="1"/>
</dbReference>
<dbReference type="EMBL" id="UXSR01005847">
    <property type="protein sequence ID" value="VDD83805.1"/>
    <property type="molecule type" value="Genomic_DNA"/>
</dbReference>
<dbReference type="GO" id="GO:0030150">
    <property type="term" value="P:protein import into mitochondrial matrix"/>
    <property type="evidence" value="ECO:0007669"/>
    <property type="project" value="TreeGrafter"/>
</dbReference>
<accession>A0A0R3UPM8</accession>
<evidence type="ECO:0000313" key="5">
    <source>
        <dbReference type="EMBL" id="VDD83805.1"/>
    </source>
</evidence>
<proteinExistence type="predicted"/>
<keyword evidence="2" id="KW-0812">Transmembrane</keyword>
<evidence type="ECO:0000256" key="2">
    <source>
        <dbReference type="ARBA" id="ARBA00022692"/>
    </source>
</evidence>
<evidence type="ECO:0000256" key="4">
    <source>
        <dbReference type="ARBA" id="ARBA00023136"/>
    </source>
</evidence>
<dbReference type="AlphaFoldDB" id="A0A0R3UPM8"/>
<dbReference type="InterPro" id="IPR045238">
    <property type="entry name" value="Tim23-like"/>
</dbReference>
<comment type="subcellular location">
    <subcellularLocation>
        <location evidence="1">Membrane</location>
        <topology evidence="1">Multi-pass membrane protein</topology>
    </subcellularLocation>
</comment>
<dbReference type="OrthoDB" id="159299at2759"/>
<dbReference type="Proteomes" id="UP000267029">
    <property type="component" value="Unassembled WGS sequence"/>
</dbReference>